<evidence type="ECO:0000313" key="2">
    <source>
        <dbReference type="Proteomes" id="UP000005307"/>
    </source>
</evidence>
<evidence type="ECO:0000313" key="1">
    <source>
        <dbReference type="EMBL" id="AGI67444.1"/>
    </source>
</evidence>
<dbReference type="KEGG" id="oat:OAN307_c17810"/>
<dbReference type="EMBL" id="CP003740">
    <property type="protein sequence ID" value="AGI67444.1"/>
    <property type="molecule type" value="Genomic_DNA"/>
</dbReference>
<dbReference type="HOGENOM" id="CLU_1093434_0_0_5"/>
<accession>M9R4B5</accession>
<name>M9R4B5_9RHOB</name>
<dbReference type="AlphaFoldDB" id="M9R4B5"/>
<gene>
    <name evidence="1" type="ORF">OAN307_c17810</name>
</gene>
<reference evidence="1 2" key="1">
    <citation type="journal article" date="2013" name="PLoS ONE">
        <title>Poles Apart: Arctic and Antarctic Octadecabacter strains Share High Genome Plasticity and a New Type of Xanthorhodopsin.</title>
        <authorList>
            <person name="Vollmers J."/>
            <person name="Voget S."/>
            <person name="Dietrich S."/>
            <person name="Gollnow K."/>
            <person name="Smits M."/>
            <person name="Meyer K."/>
            <person name="Brinkhoff T."/>
            <person name="Simon M."/>
            <person name="Daniel R."/>
        </authorList>
    </citation>
    <scope>NUCLEOTIDE SEQUENCE [LARGE SCALE GENOMIC DNA]</scope>
    <source>
        <strain evidence="1 2">307</strain>
    </source>
</reference>
<organism evidence="1 2">
    <name type="scientific">Octadecabacter antarcticus 307</name>
    <dbReference type="NCBI Taxonomy" id="391626"/>
    <lineage>
        <taxon>Bacteria</taxon>
        <taxon>Pseudomonadati</taxon>
        <taxon>Pseudomonadota</taxon>
        <taxon>Alphaproteobacteria</taxon>
        <taxon>Rhodobacterales</taxon>
        <taxon>Roseobacteraceae</taxon>
        <taxon>Octadecabacter</taxon>
    </lineage>
</organism>
<dbReference type="RefSeq" id="WP_015499475.1">
    <property type="nucleotide sequence ID" value="NC_020911.1"/>
</dbReference>
<dbReference type="Proteomes" id="UP000005307">
    <property type="component" value="Chromosome"/>
</dbReference>
<proteinExistence type="predicted"/>
<sequence>MVDRSFDWKISRDTSPPLHDLAELLSAFEIVEEVGPRYDVGKRLQQLEDGLFNGMRLRSIADGHPLNWINGFRQAKNEILKKIPVGSQSALDTVIGFKKLMAARTDLSWTNDSPVLLTDEYRIEQELVFVRSKASNEYVTGRPTLHCYAQISSDWARFFVELDAMDSAITTLTLRCLKEGRAICVLEEAPGPQLQVPSRWDTKSGLRGHVKSRFLLTCDLPEAWNLKKMDVLERADRKRKAEALRWLYAEYRRMEWPLEFLTKVEVRTLLETKFGMKTTKVRDEVWEEAPLSNWRGRGRRKNT</sequence>
<keyword evidence="2" id="KW-1185">Reference proteome</keyword>
<protein>
    <submittedName>
        <fullName evidence="1">Uncharacterized protein</fullName>
    </submittedName>
</protein>